<keyword evidence="4" id="KW-1185">Reference proteome</keyword>
<feature type="compositionally biased region" description="Basic residues" evidence="1">
    <location>
        <begin position="8"/>
        <end position="21"/>
    </location>
</feature>
<accession>A0ABD3MRK6</accession>
<dbReference type="PANTHER" id="PTHR32301:SF6">
    <property type="entry name" value="GOLVESIN-RELATED"/>
    <property type="match status" value="1"/>
</dbReference>
<evidence type="ECO:0000256" key="2">
    <source>
        <dbReference type="SAM" id="Phobius"/>
    </source>
</evidence>
<sequence length="452" mass="51606">MDPPNYYGKKRKSSSYRQQHHLRVDTQRDDGGNYDGYVFEDDNDDYDSAKDYWRQLLRLPNTFVGLLTSLLNPVQCLRTNYYGSSITTRTTIIVISVSIAIILFINSPLSSFTLIPKHVDDNHALGDSLPQIDSDGKYHGRYPNSLLTLFYPLTLYRDVVLDQPIDITDVPFFWHPNVVDEVAAKNALKKCYKAEIIELNTIDEIESAKENNLIMRLVSRNRVGEGSVDPVNYGENTATTNSRLYNGQRRQPVVIASPHIRRAAELFTRDYSGRVFAFYRHPYDYDLHPALQAIREEERYDANDFLTRLLANVPNGPLDFKELGIAKHVVRQDTVVGTADVMAESIVRIGKYFGWVPVGGSGAKESVDTDDAIARTCIENIVKDIPGEKFIDRTDQTGWEEFYRANRFDCELYEVARSTWRAQIQTIIPLVLQKIRAGEGDEDDKKEGDRED</sequence>
<reference evidence="3 4" key="1">
    <citation type="submission" date="2024-10" db="EMBL/GenBank/DDBJ databases">
        <title>Updated reference genomes for cyclostephanoid diatoms.</title>
        <authorList>
            <person name="Roberts W.R."/>
            <person name="Alverson A.J."/>
        </authorList>
    </citation>
    <scope>NUCLEOTIDE SEQUENCE [LARGE SCALE GENOMIC DNA]</scope>
    <source>
        <strain evidence="3 4">AJA232-27</strain>
    </source>
</reference>
<name>A0ABD3MRK6_9STRA</name>
<keyword evidence="2" id="KW-0472">Membrane</keyword>
<dbReference type="EMBL" id="JALLBG020000103">
    <property type="protein sequence ID" value="KAL3764586.1"/>
    <property type="molecule type" value="Genomic_DNA"/>
</dbReference>
<gene>
    <name evidence="3" type="ORF">ACHAWU_001494</name>
</gene>
<keyword evidence="2" id="KW-0812">Transmembrane</keyword>
<evidence type="ECO:0000256" key="1">
    <source>
        <dbReference type="SAM" id="MobiDB-lite"/>
    </source>
</evidence>
<proteinExistence type="predicted"/>
<comment type="caution">
    <text evidence="3">The sequence shown here is derived from an EMBL/GenBank/DDBJ whole genome shotgun (WGS) entry which is preliminary data.</text>
</comment>
<evidence type="ECO:0000313" key="3">
    <source>
        <dbReference type="EMBL" id="KAL3764586.1"/>
    </source>
</evidence>
<feature type="region of interest" description="Disordered" evidence="1">
    <location>
        <begin position="1"/>
        <end position="29"/>
    </location>
</feature>
<protein>
    <submittedName>
        <fullName evidence="3">Uncharacterized protein</fullName>
    </submittedName>
</protein>
<dbReference type="Proteomes" id="UP001530293">
    <property type="component" value="Unassembled WGS sequence"/>
</dbReference>
<feature type="transmembrane region" description="Helical" evidence="2">
    <location>
        <begin position="86"/>
        <end position="105"/>
    </location>
</feature>
<dbReference type="PANTHER" id="PTHR32301">
    <property type="entry name" value="COUNTIN RECEPTOR CNR3-RELATED"/>
    <property type="match status" value="1"/>
</dbReference>
<keyword evidence="2" id="KW-1133">Transmembrane helix</keyword>
<evidence type="ECO:0000313" key="4">
    <source>
        <dbReference type="Proteomes" id="UP001530293"/>
    </source>
</evidence>
<organism evidence="3 4">
    <name type="scientific">Discostella pseudostelligera</name>
    <dbReference type="NCBI Taxonomy" id="259834"/>
    <lineage>
        <taxon>Eukaryota</taxon>
        <taxon>Sar</taxon>
        <taxon>Stramenopiles</taxon>
        <taxon>Ochrophyta</taxon>
        <taxon>Bacillariophyta</taxon>
        <taxon>Coscinodiscophyceae</taxon>
        <taxon>Thalassiosirophycidae</taxon>
        <taxon>Stephanodiscales</taxon>
        <taxon>Stephanodiscaceae</taxon>
        <taxon>Discostella</taxon>
    </lineage>
</organism>
<dbReference type="AlphaFoldDB" id="A0ABD3MRK6"/>
<dbReference type="InterPro" id="IPR053259">
    <property type="entry name" value="Golvesin-related_Golgi"/>
</dbReference>